<dbReference type="SUPFAM" id="SSF56801">
    <property type="entry name" value="Acetyl-CoA synthetase-like"/>
    <property type="match status" value="1"/>
</dbReference>
<sequence>MSDLTMSYVCGTSDVPLCYETIGTALANTAAAFPDGEALVVVHQNIRWNWAEFDARVTDLAAGLLALGLNPGDRIGIWSPNRVEWVLTQFATARAGLILVNINPAYRTYELDHALKLSGCRALILAPTFKTSNYVDMLLELAPEFAGADVAKDGTRSAALPDLEFVITLGRDSQGGMLGFDGVAAGADDAARARLAAIAPDLRPDDPINIQFTSGTTGTPKGATLTHNNILNNGLFVGRIMGFTDADRLCIPVPLYHCFGMVLSVLACMTHGATMVFPSEAFEPRAVLQAVQDEKCTALHGVPTMFITELALPDFSSFDLSTLRTGIMAGAPCPIETMRAVIAQMNMREVTICYGMTETSPVSFQTRADVDIETRTSTVGTIHPFVEVRIVDENDRVVPVGTVGELHTRGYCVMSGYWNDPARTADAIDPAGWMRTGDLGVLDAQGRCRIVGRSKDMIVRGGENIYPVEVENFLMTHPGILDVAIFGVPDAKFGEAVCAWIRRAADDEGAGLTEAGVLAWCEGRIAHYKIPRRIRFVEELPMTVTGKVQKFMMRQAEEDGAVA</sequence>
<dbReference type="InterPro" id="IPR020845">
    <property type="entry name" value="AMP-binding_CS"/>
</dbReference>
<dbReference type="RefSeq" id="WP_188582686.1">
    <property type="nucleotide sequence ID" value="NZ_BMDZ01000102.1"/>
</dbReference>
<protein>
    <submittedName>
        <fullName evidence="5">AMP-binding protein</fullName>
    </submittedName>
</protein>
<dbReference type="Pfam" id="PF00501">
    <property type="entry name" value="AMP-binding"/>
    <property type="match status" value="1"/>
</dbReference>
<keyword evidence="2" id="KW-0436">Ligase</keyword>
<dbReference type="Proteomes" id="UP000603352">
    <property type="component" value="Unassembled WGS sequence"/>
</dbReference>
<organism evidence="5 6">
    <name type="scientific">Tistrella bauzanensis</name>
    <dbReference type="NCBI Taxonomy" id="657419"/>
    <lineage>
        <taxon>Bacteria</taxon>
        <taxon>Pseudomonadati</taxon>
        <taxon>Pseudomonadota</taxon>
        <taxon>Alphaproteobacteria</taxon>
        <taxon>Geminicoccales</taxon>
        <taxon>Geminicoccaceae</taxon>
        <taxon>Tistrella</taxon>
    </lineage>
</organism>
<comment type="similarity">
    <text evidence="1">Belongs to the ATP-dependent AMP-binding enzyme family.</text>
</comment>
<comment type="caution">
    <text evidence="5">The sequence shown here is derived from an EMBL/GenBank/DDBJ whole genome shotgun (WGS) entry which is preliminary data.</text>
</comment>
<evidence type="ECO:0000259" key="3">
    <source>
        <dbReference type="Pfam" id="PF00501"/>
    </source>
</evidence>
<dbReference type="InterPro" id="IPR042099">
    <property type="entry name" value="ANL_N_sf"/>
</dbReference>
<dbReference type="Gene3D" id="3.40.50.12780">
    <property type="entry name" value="N-terminal domain of ligase-like"/>
    <property type="match status" value="1"/>
</dbReference>
<dbReference type="PROSITE" id="PS00455">
    <property type="entry name" value="AMP_BINDING"/>
    <property type="match status" value="1"/>
</dbReference>
<evidence type="ECO:0000256" key="2">
    <source>
        <dbReference type="ARBA" id="ARBA00022598"/>
    </source>
</evidence>
<dbReference type="EMBL" id="BMDZ01000102">
    <property type="protein sequence ID" value="GGB61365.1"/>
    <property type="molecule type" value="Genomic_DNA"/>
</dbReference>
<evidence type="ECO:0000259" key="4">
    <source>
        <dbReference type="Pfam" id="PF13193"/>
    </source>
</evidence>
<dbReference type="Pfam" id="PF13193">
    <property type="entry name" value="AMP-binding_C"/>
    <property type="match status" value="1"/>
</dbReference>
<feature type="domain" description="AMP-dependent synthetase/ligase" evidence="3">
    <location>
        <begin position="28"/>
        <end position="418"/>
    </location>
</feature>
<dbReference type="CDD" id="cd05917">
    <property type="entry name" value="FACL_like_2"/>
    <property type="match status" value="1"/>
</dbReference>
<keyword evidence="6" id="KW-1185">Reference proteome</keyword>
<evidence type="ECO:0000256" key="1">
    <source>
        <dbReference type="ARBA" id="ARBA00006432"/>
    </source>
</evidence>
<reference evidence="6" key="1">
    <citation type="journal article" date="2019" name="Int. J. Syst. Evol. Microbiol.">
        <title>The Global Catalogue of Microorganisms (GCM) 10K type strain sequencing project: providing services to taxonomists for standard genome sequencing and annotation.</title>
        <authorList>
            <consortium name="The Broad Institute Genomics Platform"/>
            <consortium name="The Broad Institute Genome Sequencing Center for Infectious Disease"/>
            <person name="Wu L."/>
            <person name="Ma J."/>
        </authorList>
    </citation>
    <scope>NUCLEOTIDE SEQUENCE [LARGE SCALE GENOMIC DNA]</scope>
    <source>
        <strain evidence="6">CGMCC 1.10188</strain>
    </source>
</reference>
<evidence type="ECO:0000313" key="5">
    <source>
        <dbReference type="EMBL" id="GGB61365.1"/>
    </source>
</evidence>
<gene>
    <name evidence="5" type="ORF">GCM10011505_47540</name>
</gene>
<proteinExistence type="inferred from homology"/>
<dbReference type="Gene3D" id="3.30.300.30">
    <property type="match status" value="1"/>
</dbReference>
<evidence type="ECO:0000313" key="6">
    <source>
        <dbReference type="Proteomes" id="UP000603352"/>
    </source>
</evidence>
<dbReference type="InterPro" id="IPR025110">
    <property type="entry name" value="AMP-bd_C"/>
</dbReference>
<accession>A0ABQ1JA41</accession>
<dbReference type="InterPro" id="IPR000873">
    <property type="entry name" value="AMP-dep_synth/lig_dom"/>
</dbReference>
<name>A0ABQ1JA41_9PROT</name>
<dbReference type="PANTHER" id="PTHR43201">
    <property type="entry name" value="ACYL-COA SYNTHETASE"/>
    <property type="match status" value="1"/>
</dbReference>
<dbReference type="InterPro" id="IPR045851">
    <property type="entry name" value="AMP-bd_C_sf"/>
</dbReference>
<dbReference type="PANTHER" id="PTHR43201:SF5">
    <property type="entry name" value="MEDIUM-CHAIN ACYL-COA LIGASE ACSF2, MITOCHONDRIAL"/>
    <property type="match status" value="1"/>
</dbReference>
<feature type="domain" description="AMP-binding enzyme C-terminal" evidence="4">
    <location>
        <begin position="469"/>
        <end position="547"/>
    </location>
</feature>